<dbReference type="STRING" id="1246995.AFR_15830"/>
<evidence type="ECO:0000259" key="1">
    <source>
        <dbReference type="SMART" id="SM00860"/>
    </source>
</evidence>
<protein>
    <recommendedName>
        <fullName evidence="1">Knr4/Smi1-like domain-containing protein</fullName>
    </recommendedName>
</protein>
<dbReference type="SMART" id="SM00860">
    <property type="entry name" value="SMI1_KNR4"/>
    <property type="match status" value="1"/>
</dbReference>
<name>U5VWR6_9ACTN</name>
<dbReference type="OrthoDB" id="3295489at2"/>
<gene>
    <name evidence="2" type="ORF">AFR_15830</name>
</gene>
<dbReference type="AlphaFoldDB" id="U5VWR6"/>
<dbReference type="PATRIC" id="fig|1246995.3.peg.3214"/>
<dbReference type="SUPFAM" id="SSF160631">
    <property type="entry name" value="SMI1/KNR4-like"/>
    <property type="match status" value="1"/>
</dbReference>
<dbReference type="InterPro" id="IPR018958">
    <property type="entry name" value="Knr4/Smi1-like_dom"/>
</dbReference>
<sequence length="182" mass="19631">MPEPTGQEILELLRLVPHAPGDTPSPGATEEQVAAVQARYPMALPPAYLEWLRLCNGSMSGPGGIYGVGVGKEWIDALVVLDGHPGWAELGWVPVAGDGNGNTYVLDASRSHIDRDAVFFVDAMGDGGLTYLAGSSLMVSFRGLLRKEAREEDRWPFDANYVSATDPHILLVRDAGLLPWFS</sequence>
<accession>U5VWR6</accession>
<dbReference type="eggNOG" id="COG4282">
    <property type="taxonomic scope" value="Bacteria"/>
</dbReference>
<dbReference type="Pfam" id="PF09346">
    <property type="entry name" value="SMI1_KNR4"/>
    <property type="match status" value="1"/>
</dbReference>
<dbReference type="Proteomes" id="UP000017746">
    <property type="component" value="Chromosome"/>
</dbReference>
<reference evidence="2 3" key="1">
    <citation type="journal article" date="2014" name="J. Biotechnol.">
        <title>Complete genome sequence of the actinobacterium Actinoplanes friuliensis HAG 010964, producer of the lipopeptide antibiotic friulimycin.</title>
        <authorList>
            <person name="Ruckert C."/>
            <person name="Szczepanowski R."/>
            <person name="Albersmeier A."/>
            <person name="Goesmann A."/>
            <person name="Fischer N."/>
            <person name="Steinkamper A."/>
            <person name="Puhler A."/>
            <person name="Biener R."/>
            <person name="Schwartz D."/>
            <person name="Kalinowski J."/>
        </authorList>
    </citation>
    <scope>NUCLEOTIDE SEQUENCE [LARGE SCALE GENOMIC DNA]</scope>
    <source>
        <strain evidence="2 3">DSM 7358</strain>
    </source>
</reference>
<dbReference type="Gene3D" id="3.40.1580.10">
    <property type="entry name" value="SMI1/KNR4-like"/>
    <property type="match status" value="1"/>
</dbReference>
<dbReference type="RefSeq" id="WP_023361507.1">
    <property type="nucleotide sequence ID" value="NC_022657.1"/>
</dbReference>
<dbReference type="InterPro" id="IPR037883">
    <property type="entry name" value="Knr4/Smi1-like_sf"/>
</dbReference>
<organism evidence="2 3">
    <name type="scientific">Actinoplanes friuliensis DSM 7358</name>
    <dbReference type="NCBI Taxonomy" id="1246995"/>
    <lineage>
        <taxon>Bacteria</taxon>
        <taxon>Bacillati</taxon>
        <taxon>Actinomycetota</taxon>
        <taxon>Actinomycetes</taxon>
        <taxon>Micromonosporales</taxon>
        <taxon>Micromonosporaceae</taxon>
        <taxon>Actinoplanes</taxon>
    </lineage>
</organism>
<dbReference type="EMBL" id="CP006272">
    <property type="protein sequence ID" value="AGZ41448.1"/>
    <property type="molecule type" value="Genomic_DNA"/>
</dbReference>
<evidence type="ECO:0000313" key="2">
    <source>
        <dbReference type="EMBL" id="AGZ41448.1"/>
    </source>
</evidence>
<feature type="domain" description="Knr4/Smi1-like" evidence="1">
    <location>
        <begin position="27"/>
        <end position="147"/>
    </location>
</feature>
<proteinExistence type="predicted"/>
<dbReference type="KEGG" id="afs:AFR_15830"/>
<keyword evidence="3" id="KW-1185">Reference proteome</keyword>
<evidence type="ECO:0000313" key="3">
    <source>
        <dbReference type="Proteomes" id="UP000017746"/>
    </source>
</evidence>
<dbReference type="HOGENOM" id="CLU_1479077_0_0_11"/>